<keyword evidence="1" id="KW-0436">Ligase</keyword>
<dbReference type="SUPFAM" id="SSF55144">
    <property type="entry name" value="LigT-like"/>
    <property type="match status" value="1"/>
</dbReference>
<dbReference type="Proteomes" id="UP000237983">
    <property type="component" value="Unassembled WGS sequence"/>
</dbReference>
<dbReference type="EMBL" id="PVTL01000002">
    <property type="protein sequence ID" value="PRY69568.1"/>
    <property type="molecule type" value="Genomic_DNA"/>
</dbReference>
<proteinExistence type="predicted"/>
<evidence type="ECO:0000313" key="2">
    <source>
        <dbReference type="Proteomes" id="UP000237983"/>
    </source>
</evidence>
<sequence>MPLEPLNTGDSFAVDDWPLHITVVAPFLSDAEPSDVGGIIAGAASRQQSFTVFAGEDALFGRRENIPVTVIVESAPLARLQRTLVDAVRTVAAVPDEPAFTGTRFRAHVTMKRGRRVQQDAALHLTQIALVDMAPRANPGGRSVLATVDLLPIAELRDA</sequence>
<dbReference type="AlphaFoldDB" id="A0A2T0VH73"/>
<dbReference type="InterPro" id="IPR009097">
    <property type="entry name" value="Cyclic_Pdiesterase"/>
</dbReference>
<comment type="caution">
    <text evidence="1">The sequence shown here is derived from an EMBL/GenBank/DDBJ whole genome shotgun (WGS) entry which is preliminary data.</text>
</comment>
<keyword evidence="2" id="KW-1185">Reference proteome</keyword>
<accession>A0A2T0VH73</accession>
<dbReference type="Pfam" id="PF13563">
    <property type="entry name" value="2_5_RNA_ligase2"/>
    <property type="match status" value="1"/>
</dbReference>
<reference evidence="1 2" key="1">
    <citation type="submission" date="2018-03" db="EMBL/GenBank/DDBJ databases">
        <title>Genomic Encyclopedia of Type Strains, Phase III (KMG-III): the genomes of soil and plant-associated and newly described type strains.</title>
        <authorList>
            <person name="Whitman W."/>
        </authorList>
    </citation>
    <scope>NUCLEOTIDE SEQUENCE [LARGE SCALE GENOMIC DNA]</scope>
    <source>
        <strain evidence="1 2">CGMCC 1.12484</strain>
    </source>
</reference>
<evidence type="ECO:0000313" key="1">
    <source>
        <dbReference type="EMBL" id="PRY69568.1"/>
    </source>
</evidence>
<organism evidence="1 2">
    <name type="scientific">Glaciihabitans tibetensis</name>
    <dbReference type="NCBI Taxonomy" id="1266600"/>
    <lineage>
        <taxon>Bacteria</taxon>
        <taxon>Bacillati</taxon>
        <taxon>Actinomycetota</taxon>
        <taxon>Actinomycetes</taxon>
        <taxon>Micrococcales</taxon>
        <taxon>Microbacteriaceae</taxon>
        <taxon>Glaciihabitans</taxon>
    </lineage>
</organism>
<dbReference type="GO" id="GO:0016874">
    <property type="term" value="F:ligase activity"/>
    <property type="evidence" value="ECO:0007669"/>
    <property type="project" value="UniProtKB-KW"/>
</dbReference>
<protein>
    <submittedName>
        <fullName evidence="1">2'-5' RNA ligase superfamily protein</fullName>
    </submittedName>
</protein>
<name>A0A2T0VH73_9MICO</name>
<dbReference type="Gene3D" id="3.90.1140.10">
    <property type="entry name" value="Cyclic phosphodiesterase"/>
    <property type="match status" value="1"/>
</dbReference>
<gene>
    <name evidence="1" type="ORF">B0I08_102244</name>
</gene>